<protein>
    <submittedName>
        <fullName evidence="2">Uncharacterized protein</fullName>
    </submittedName>
</protein>
<sequence length="225" mass="24879">MATIESLKVPNIDNAATCPELGNEHINLKYPAAQHSRTWQLSSNALLASTDPPSTHRPVDPPDALPGNLCTTSYNAPSSTQKSETQSSSVHVEGWDWSFESNGETFEGLQLQQSYGKSRRCNAQAADLRWMIPPPKMKNYTCWSCCSVDFGDAAIPGNKTIEMEKTHPFDGRNVIYVHYPYFYDMTTNGFELTNQLSSGTTGVLPASSLTGRKLSRILVELEPQM</sequence>
<proteinExistence type="predicted"/>
<dbReference type="AlphaFoldDB" id="A0AA39J1Z1"/>
<reference evidence="2" key="1">
    <citation type="submission" date="2023-06" db="EMBL/GenBank/DDBJ databases">
        <authorList>
            <consortium name="Lawrence Berkeley National Laboratory"/>
            <person name="Ahrendt S."/>
            <person name="Sahu N."/>
            <person name="Indic B."/>
            <person name="Wong-Bajracharya J."/>
            <person name="Merenyi Z."/>
            <person name="Ke H.-M."/>
            <person name="Monk M."/>
            <person name="Kocsube S."/>
            <person name="Drula E."/>
            <person name="Lipzen A."/>
            <person name="Balint B."/>
            <person name="Henrissat B."/>
            <person name="Andreopoulos B."/>
            <person name="Martin F.M."/>
            <person name="Harder C.B."/>
            <person name="Rigling D."/>
            <person name="Ford K.L."/>
            <person name="Foster G.D."/>
            <person name="Pangilinan J."/>
            <person name="Papanicolaou A."/>
            <person name="Barry K."/>
            <person name="LaButti K."/>
            <person name="Viragh M."/>
            <person name="Koriabine M."/>
            <person name="Yan M."/>
            <person name="Riley R."/>
            <person name="Champramary S."/>
            <person name="Plett K.L."/>
            <person name="Tsai I.J."/>
            <person name="Slot J."/>
            <person name="Sipos G."/>
            <person name="Plett J."/>
            <person name="Nagy L.G."/>
            <person name="Grigoriev I.V."/>
        </authorList>
    </citation>
    <scope>NUCLEOTIDE SEQUENCE</scope>
    <source>
        <strain evidence="2">CCBAS 213</strain>
    </source>
</reference>
<dbReference type="GeneID" id="85354214"/>
<organism evidence="2 3">
    <name type="scientific">Armillaria tabescens</name>
    <name type="common">Ringless honey mushroom</name>
    <name type="synonym">Agaricus tabescens</name>
    <dbReference type="NCBI Taxonomy" id="1929756"/>
    <lineage>
        <taxon>Eukaryota</taxon>
        <taxon>Fungi</taxon>
        <taxon>Dikarya</taxon>
        <taxon>Basidiomycota</taxon>
        <taxon>Agaricomycotina</taxon>
        <taxon>Agaricomycetes</taxon>
        <taxon>Agaricomycetidae</taxon>
        <taxon>Agaricales</taxon>
        <taxon>Marasmiineae</taxon>
        <taxon>Physalacriaceae</taxon>
        <taxon>Desarmillaria</taxon>
    </lineage>
</organism>
<feature type="region of interest" description="Disordered" evidence="1">
    <location>
        <begin position="47"/>
        <end position="88"/>
    </location>
</feature>
<accession>A0AA39J1Z1</accession>
<comment type="caution">
    <text evidence="2">The sequence shown here is derived from an EMBL/GenBank/DDBJ whole genome shotgun (WGS) entry which is preliminary data.</text>
</comment>
<dbReference type="Proteomes" id="UP001175211">
    <property type="component" value="Unassembled WGS sequence"/>
</dbReference>
<evidence type="ECO:0000256" key="1">
    <source>
        <dbReference type="SAM" id="MobiDB-lite"/>
    </source>
</evidence>
<gene>
    <name evidence="2" type="ORF">EV420DRAFT_1488922</name>
</gene>
<name>A0AA39J1Z1_ARMTA</name>
<dbReference type="EMBL" id="JAUEPS010000207">
    <property type="protein sequence ID" value="KAK0433826.1"/>
    <property type="molecule type" value="Genomic_DNA"/>
</dbReference>
<dbReference type="RefSeq" id="XP_060321576.1">
    <property type="nucleotide sequence ID" value="XM_060470666.1"/>
</dbReference>
<keyword evidence="3" id="KW-1185">Reference proteome</keyword>
<feature type="compositionally biased region" description="Low complexity" evidence="1">
    <location>
        <begin position="78"/>
        <end position="88"/>
    </location>
</feature>
<evidence type="ECO:0000313" key="3">
    <source>
        <dbReference type="Proteomes" id="UP001175211"/>
    </source>
</evidence>
<evidence type="ECO:0000313" key="2">
    <source>
        <dbReference type="EMBL" id="KAK0433826.1"/>
    </source>
</evidence>